<feature type="compositionally biased region" description="Polar residues" evidence="1">
    <location>
        <begin position="786"/>
        <end position="797"/>
    </location>
</feature>
<gene>
    <name evidence="3" type="ORF">IWX46DRAFT_611633</name>
</gene>
<dbReference type="Proteomes" id="UP001365128">
    <property type="component" value="Unassembled WGS sequence"/>
</dbReference>
<feature type="compositionally biased region" description="Pro residues" evidence="1">
    <location>
        <begin position="519"/>
        <end position="532"/>
    </location>
</feature>
<feature type="compositionally biased region" description="Polar residues" evidence="1">
    <location>
        <begin position="1"/>
        <end position="40"/>
    </location>
</feature>
<protein>
    <recommendedName>
        <fullName evidence="2">C2H2-type domain-containing protein</fullName>
    </recommendedName>
</protein>
<feature type="compositionally biased region" description="Acidic residues" evidence="1">
    <location>
        <begin position="752"/>
        <end position="763"/>
    </location>
</feature>
<feature type="compositionally biased region" description="Low complexity" evidence="1">
    <location>
        <begin position="41"/>
        <end position="54"/>
    </location>
</feature>
<evidence type="ECO:0000259" key="2">
    <source>
        <dbReference type="PROSITE" id="PS00028"/>
    </source>
</evidence>
<feature type="compositionally biased region" description="Basic and acidic residues" evidence="1">
    <location>
        <begin position="297"/>
        <end position="375"/>
    </location>
</feature>
<organism evidence="3 4">
    <name type="scientific">Phyllosticta citricarpa</name>
    <dbReference type="NCBI Taxonomy" id="55181"/>
    <lineage>
        <taxon>Eukaryota</taxon>
        <taxon>Fungi</taxon>
        <taxon>Dikarya</taxon>
        <taxon>Ascomycota</taxon>
        <taxon>Pezizomycotina</taxon>
        <taxon>Dothideomycetes</taxon>
        <taxon>Dothideomycetes incertae sedis</taxon>
        <taxon>Botryosphaeriales</taxon>
        <taxon>Phyllostictaceae</taxon>
        <taxon>Phyllosticta</taxon>
    </lineage>
</organism>
<feature type="region of interest" description="Disordered" evidence="1">
    <location>
        <begin position="959"/>
        <end position="1037"/>
    </location>
</feature>
<feature type="compositionally biased region" description="Low complexity" evidence="1">
    <location>
        <begin position="467"/>
        <end position="491"/>
    </location>
</feature>
<evidence type="ECO:0000313" key="3">
    <source>
        <dbReference type="EMBL" id="KAK7534606.1"/>
    </source>
</evidence>
<feature type="region of interest" description="Disordered" evidence="1">
    <location>
        <begin position="1"/>
        <end position="54"/>
    </location>
</feature>
<feature type="compositionally biased region" description="Polar residues" evidence="1">
    <location>
        <begin position="253"/>
        <end position="265"/>
    </location>
</feature>
<dbReference type="PROSITE" id="PS00028">
    <property type="entry name" value="ZINC_FINGER_C2H2_1"/>
    <property type="match status" value="1"/>
</dbReference>
<dbReference type="InterPro" id="IPR013087">
    <property type="entry name" value="Znf_C2H2_type"/>
</dbReference>
<feature type="compositionally biased region" description="Polar residues" evidence="1">
    <location>
        <begin position="101"/>
        <end position="191"/>
    </location>
</feature>
<feature type="compositionally biased region" description="Basic and acidic residues" evidence="1">
    <location>
        <begin position="1002"/>
        <end position="1013"/>
    </location>
</feature>
<feature type="region of interest" description="Disordered" evidence="1">
    <location>
        <begin position="905"/>
        <end position="933"/>
    </location>
</feature>
<feature type="compositionally biased region" description="Basic and acidic residues" evidence="1">
    <location>
        <begin position="764"/>
        <end position="777"/>
    </location>
</feature>
<comment type="caution">
    <text evidence="3">The sequence shown here is derived from an EMBL/GenBank/DDBJ whole genome shotgun (WGS) entry which is preliminary data.</text>
</comment>
<dbReference type="CDD" id="cd22249">
    <property type="entry name" value="UDM1_RNF168_RNF169-like"/>
    <property type="match status" value="1"/>
</dbReference>
<feature type="region of interest" description="Disordered" evidence="1">
    <location>
        <begin position="688"/>
        <end position="798"/>
    </location>
</feature>
<feature type="compositionally biased region" description="Polar residues" evidence="1">
    <location>
        <begin position="974"/>
        <end position="985"/>
    </location>
</feature>
<evidence type="ECO:0000256" key="1">
    <source>
        <dbReference type="SAM" id="MobiDB-lite"/>
    </source>
</evidence>
<feature type="compositionally biased region" description="Basic residues" evidence="1">
    <location>
        <begin position="390"/>
        <end position="401"/>
    </location>
</feature>
<sequence>MAHNQTYFGAHSQQSAAQPYSNYQQRSATNSGGQYPSQAQPASESYSSYTAPTYASSSSYNYPPEYYGATGYGTGNSSTGAVRNTGSTDLQQLAYASGLHNANQRSTAQSPVTSSQKAASVAQSYDHTRTYSNNSNTSFGTGFGTQQARPKSVNSLAGRTQQRSPALNSRNLQSPNATGLNQTPTFANASPTPKPVAQPAPLSSTPQLPSATHAVSHPQVHTVAPANTPDYSSRQLPNIAQVTQTGTSAASYQWTGGQQSQTTAADQRGFETVDPTQIYDPWPEIQRKREALRAAKELEERAQVERRRAEQEAESRRQEEVRKEEARKAEEQRQIEERRQAEEKRQEEERRQAEERRQVEDRRQAEQQRQQEEHLLAVAAQQQAAQSTAKAKKRANTKSKMSRAADNPTPLSAAEGDTEDTEAQIRELMAKMRVLNSKDPTTLARIWEEERRSHLPPSQAASRNGSAQSPRPQNQPQAQPARQTATPAAPTNRPPPPTDHPQQAPTPRQPSGPAVSHAPKPPQPQMKPPPPSGNTMWPADKKDQISKAASNWLNAMPENADKQVTPEEICTLLNRNPKYIELCQWLESTGLKLERASFARSLLSAVPDINQASTRAQPPVATQANGVVNSPPTIDLTQKQTVVPNNGNTSAHSQAGHPQIITGHLHAQQPSYPPPEATQHSSPYFAAAEKPTSTQPILPKPPPQIPVARMPHTRHESGSRQGSGSRETSQKPATKAEAARKRDFSEIIDLTALDDDDDDDEDLPPAKKQDNGPHEDITPTWALPSSVVNPSQPTPASYSAHVATPVASAVEDRTRNMDVVRSIEKKNALRRSSYDVRTIARDVLLATGKHPEMRPLNGHLDILKESFKNVDNNSDLSTIRWDLIDPGDPPADALDANVIEIDDDDADEEDEESPQQQKVCPPPKIPSNATPEHRPGALQEILPKPDVVSSNATPDPWLAVAKKRGPGRPRTGTPKFSATARNSSFPFRADELGADARATPVQRDRVLQPDHPRTTPRTTFIHHSPAMAEGSQSASSLGGYSAFRRQELNPDGTPAPKKKGRPVGWRKAIHSKEAQARAAGLTPEELAALQRNAKAPAGGASRASSVASRRTAPYSVFKCQWEGCVAELHNMETLRKHVFKFHQAVNQHKKFPCFWEGCSENHLSVNPRTGKPNGFSVPEDFVDHVEFAHLGPTSWELGDGQAGGLSESQDSNSEAYLYDPKTGRQVTPKIVPRKRDAFGGFVISDPAVKPKDSLRKDEADMTIAEKVAEAQRRFVQRREQQGDHSD</sequence>
<feature type="region of interest" description="Disordered" evidence="1">
    <location>
        <begin position="101"/>
        <end position="218"/>
    </location>
</feature>
<dbReference type="EMBL" id="JBBPDW010000041">
    <property type="protein sequence ID" value="KAK7534606.1"/>
    <property type="molecule type" value="Genomic_DNA"/>
</dbReference>
<feature type="region of interest" description="Disordered" evidence="1">
    <location>
        <begin position="253"/>
        <end position="285"/>
    </location>
</feature>
<proteinExistence type="predicted"/>
<accession>A0ABR1LHB1</accession>
<feature type="domain" description="C2H2-type" evidence="2">
    <location>
        <begin position="1119"/>
        <end position="1142"/>
    </location>
</feature>
<feature type="compositionally biased region" description="Low complexity" evidence="1">
    <location>
        <begin position="377"/>
        <end position="389"/>
    </location>
</feature>
<name>A0ABR1LHB1_9PEZI</name>
<feature type="region of interest" description="Disordered" evidence="1">
    <location>
        <begin position="297"/>
        <end position="425"/>
    </location>
</feature>
<feature type="region of interest" description="Disordered" evidence="1">
    <location>
        <begin position="445"/>
        <end position="544"/>
    </location>
</feature>
<reference evidence="3 4" key="1">
    <citation type="submission" date="2024-04" db="EMBL/GenBank/DDBJ databases">
        <title>Phyllosticta paracitricarpa is synonymous to the EU quarantine fungus P. citricarpa based on phylogenomic analyses.</title>
        <authorList>
            <consortium name="Lawrence Berkeley National Laboratory"/>
            <person name="Van Ingen-Buijs V.A."/>
            <person name="Van Westerhoven A.C."/>
            <person name="Haridas S."/>
            <person name="Skiadas P."/>
            <person name="Martin F."/>
            <person name="Groenewald J.Z."/>
            <person name="Crous P.W."/>
            <person name="Seidl M.F."/>
        </authorList>
    </citation>
    <scope>NUCLEOTIDE SEQUENCE [LARGE SCALE GENOMIC DNA]</scope>
    <source>
        <strain evidence="3 4">CBS 122670</strain>
    </source>
</reference>
<evidence type="ECO:0000313" key="4">
    <source>
        <dbReference type="Proteomes" id="UP001365128"/>
    </source>
</evidence>
<feature type="region of interest" description="Disordered" evidence="1">
    <location>
        <begin position="1045"/>
        <end position="1064"/>
    </location>
</feature>
<feature type="compositionally biased region" description="Polar residues" evidence="1">
    <location>
        <begin position="201"/>
        <end position="210"/>
    </location>
</feature>
<dbReference type="Gene3D" id="3.30.160.60">
    <property type="entry name" value="Classic Zinc Finger"/>
    <property type="match status" value="1"/>
</dbReference>
<keyword evidence="4" id="KW-1185">Reference proteome</keyword>